<feature type="domain" description="BTB" evidence="1">
    <location>
        <begin position="59"/>
        <end position="128"/>
    </location>
</feature>
<dbReference type="SUPFAM" id="SSF54695">
    <property type="entry name" value="POZ domain"/>
    <property type="match status" value="1"/>
</dbReference>
<proteinExistence type="predicted"/>
<dbReference type="SMART" id="SM00225">
    <property type="entry name" value="BTB"/>
    <property type="match status" value="1"/>
</dbReference>
<evidence type="ECO:0000313" key="3">
    <source>
        <dbReference type="Proteomes" id="UP001153069"/>
    </source>
</evidence>
<comment type="caution">
    <text evidence="2">The sequence shown here is derived from an EMBL/GenBank/DDBJ whole genome shotgun (WGS) entry which is preliminary data.</text>
</comment>
<dbReference type="Gene3D" id="3.30.710.10">
    <property type="entry name" value="Potassium Channel Kv1.1, Chain A"/>
    <property type="match status" value="1"/>
</dbReference>
<evidence type="ECO:0000259" key="1">
    <source>
        <dbReference type="PROSITE" id="PS50097"/>
    </source>
</evidence>
<reference evidence="2" key="1">
    <citation type="submission" date="2020-06" db="EMBL/GenBank/DDBJ databases">
        <authorList>
            <consortium name="Plant Systems Biology data submission"/>
        </authorList>
    </citation>
    <scope>NUCLEOTIDE SEQUENCE</scope>
    <source>
        <strain evidence="2">D6</strain>
    </source>
</reference>
<dbReference type="AlphaFoldDB" id="A0A9N8H0P5"/>
<accession>A0A9N8H0P5</accession>
<name>A0A9N8H0P5_9STRA</name>
<dbReference type="PANTHER" id="PTHR24410:SF23">
    <property type="entry name" value="BTB DOMAIN-CONTAINING PROTEIN-RELATED"/>
    <property type="match status" value="1"/>
</dbReference>
<dbReference type="InterPro" id="IPR000210">
    <property type="entry name" value="BTB/POZ_dom"/>
</dbReference>
<dbReference type="EMBL" id="CAICTM010000024">
    <property type="protein sequence ID" value="CAB9497708.1"/>
    <property type="molecule type" value="Genomic_DNA"/>
</dbReference>
<protein>
    <submittedName>
        <fullName evidence="2">Nervous system development</fullName>
    </submittedName>
</protein>
<dbReference type="InterPro" id="IPR011333">
    <property type="entry name" value="SKP1/BTB/POZ_sf"/>
</dbReference>
<gene>
    <name evidence="2" type="ORF">SEMRO_24_G016520.1</name>
</gene>
<dbReference type="Proteomes" id="UP001153069">
    <property type="component" value="Unassembled WGS sequence"/>
</dbReference>
<sequence length="422" mass="48247">MNRAECDPVDEIQDEEFKWRGDPAETFSDWTIEIVAKKVAQGSSPSSILAADDPPDKDDDDSLLFPVETYHVHKCNLAYGKRKSEYFANLFRSGKKFQESKSSTSRIALDPLAAQAFPRLLNFVYTERPLEVDTHSATALYFLGEYFGIRTLCQHSKQFFEQDISLDNLDTYYEHSIVFQNETIQTVLARFMGNNILEIPPTAPIVLDANPSLWANVVRNFHHLTDEGSKLHLSKLVAANGTSHLDELDMRTLMDLTDERKLPQVHPSVALQLCELEDRLCQNQKMPATSSSQSDLSSIQRRCSVALSETWGEIEIDNTTTAVTSLLQNRKSVFLVDLLIRCLCKAKDDIRKVRNEMNRIHSFIKNLKPLPESRLHEVQYEFTVALPDEFVEHNPETHFASTYVQPAPYSSKKYPLFYYVEI</sequence>
<dbReference type="PANTHER" id="PTHR24410">
    <property type="entry name" value="HL07962P-RELATED"/>
    <property type="match status" value="1"/>
</dbReference>
<evidence type="ECO:0000313" key="2">
    <source>
        <dbReference type="EMBL" id="CAB9497708.1"/>
    </source>
</evidence>
<dbReference type="PROSITE" id="PS50097">
    <property type="entry name" value="BTB"/>
    <property type="match status" value="1"/>
</dbReference>
<dbReference type="Pfam" id="PF00651">
    <property type="entry name" value="BTB"/>
    <property type="match status" value="1"/>
</dbReference>
<dbReference type="CDD" id="cd18186">
    <property type="entry name" value="BTB_POZ_ZBTB_KLHL-like"/>
    <property type="match status" value="1"/>
</dbReference>
<dbReference type="InterPro" id="IPR051481">
    <property type="entry name" value="BTB-POZ/Galectin-3-binding"/>
</dbReference>
<dbReference type="OrthoDB" id="43674at2759"/>
<keyword evidence="3" id="KW-1185">Reference proteome</keyword>
<organism evidence="2 3">
    <name type="scientific">Seminavis robusta</name>
    <dbReference type="NCBI Taxonomy" id="568900"/>
    <lineage>
        <taxon>Eukaryota</taxon>
        <taxon>Sar</taxon>
        <taxon>Stramenopiles</taxon>
        <taxon>Ochrophyta</taxon>
        <taxon>Bacillariophyta</taxon>
        <taxon>Bacillariophyceae</taxon>
        <taxon>Bacillariophycidae</taxon>
        <taxon>Naviculales</taxon>
        <taxon>Naviculaceae</taxon>
        <taxon>Seminavis</taxon>
    </lineage>
</organism>